<keyword evidence="2 5" id="KW-0690">Ribosome biogenesis</keyword>
<name>A0A0D7W7J3_9FLAO</name>
<dbReference type="HAMAP" id="MF_00014">
    <property type="entry name" value="Ribosome_mat_RimM"/>
    <property type="match status" value="1"/>
</dbReference>
<dbReference type="Pfam" id="PF01782">
    <property type="entry name" value="RimM"/>
    <property type="match status" value="1"/>
</dbReference>
<dbReference type="SUPFAM" id="SSF50346">
    <property type="entry name" value="PRC-barrel domain"/>
    <property type="match status" value="1"/>
</dbReference>
<sequence length="174" mass="20090">MKKEDCFYLGKIVKKYSFKGEVLAKLDTDEPDIYQNMDAVFLELKNNLIPFFVEQAQLHKTELLRLKFEDVDTEADAESILKCDLYLPLDLLPKLDDDKFYFHEIIGFMVTDKNFGEVGIIKAINDTTAQALFEIDRNGKEILIPMNDAFIIKVDKNKKTIEVNTPDGLIDLYL</sequence>
<dbReference type="GO" id="GO:0006364">
    <property type="term" value="P:rRNA processing"/>
    <property type="evidence" value="ECO:0007669"/>
    <property type="project" value="UniProtKB-UniRule"/>
</dbReference>
<reference evidence="8 9" key="1">
    <citation type="journal article" date="2015" name="Antonie Van Leeuwenhoek">
        <title>Tamlana nanhaiensis sp. nov., isolated from surface seawater collected from the South China Sea.</title>
        <authorList>
            <person name="Liu X."/>
            <person name="Lai Q."/>
            <person name="Du Y."/>
            <person name="Li G."/>
            <person name="Sun F."/>
            <person name="Shao Z."/>
        </authorList>
    </citation>
    <scope>NUCLEOTIDE SEQUENCE [LARGE SCALE GENOMIC DNA]</scope>
    <source>
        <strain evidence="8 9">FHC16</strain>
    </source>
</reference>
<dbReference type="OrthoDB" id="9810331at2"/>
<dbReference type="EMBL" id="JTDV01000002">
    <property type="protein sequence ID" value="KJD33797.1"/>
    <property type="molecule type" value="Genomic_DNA"/>
</dbReference>
<comment type="similarity">
    <text evidence="5">Belongs to the RimM family.</text>
</comment>
<keyword evidence="9" id="KW-1185">Reference proteome</keyword>
<keyword evidence="1 5" id="KW-0963">Cytoplasm</keyword>
<dbReference type="RefSeq" id="WP_044625282.1">
    <property type="nucleotide sequence ID" value="NZ_JTDV01000002.1"/>
</dbReference>
<dbReference type="InterPro" id="IPR011033">
    <property type="entry name" value="PRC_barrel-like_sf"/>
</dbReference>
<dbReference type="InterPro" id="IPR011961">
    <property type="entry name" value="RimM"/>
</dbReference>
<feature type="domain" description="RimM N-terminal" evidence="6">
    <location>
        <begin position="9"/>
        <end position="88"/>
    </location>
</feature>
<accession>A0A0D7W7J3</accession>
<dbReference type="InterPro" id="IPR036976">
    <property type="entry name" value="RimM_N_sf"/>
</dbReference>
<dbReference type="Gene3D" id="2.30.30.240">
    <property type="entry name" value="PRC-barrel domain"/>
    <property type="match status" value="1"/>
</dbReference>
<comment type="subcellular location">
    <subcellularLocation>
        <location evidence="5">Cytoplasm</location>
    </subcellularLocation>
</comment>
<dbReference type="Gene3D" id="2.40.30.60">
    <property type="entry name" value="RimM"/>
    <property type="match status" value="1"/>
</dbReference>
<dbReference type="STRING" id="1382798.PK35_03325"/>
<proteinExistence type="inferred from homology"/>
<evidence type="ECO:0000256" key="2">
    <source>
        <dbReference type="ARBA" id="ARBA00022517"/>
    </source>
</evidence>
<evidence type="ECO:0000259" key="7">
    <source>
        <dbReference type="Pfam" id="PF24986"/>
    </source>
</evidence>
<dbReference type="GO" id="GO:0005737">
    <property type="term" value="C:cytoplasm"/>
    <property type="evidence" value="ECO:0007669"/>
    <property type="project" value="UniProtKB-SubCell"/>
</dbReference>
<evidence type="ECO:0000313" key="9">
    <source>
        <dbReference type="Proteomes" id="UP000032361"/>
    </source>
</evidence>
<comment type="subunit">
    <text evidence="5">Binds ribosomal protein uS19.</text>
</comment>
<dbReference type="SUPFAM" id="SSF50447">
    <property type="entry name" value="Translation proteins"/>
    <property type="match status" value="1"/>
</dbReference>
<dbReference type="NCBIfam" id="TIGR02273">
    <property type="entry name" value="16S_RimM"/>
    <property type="match status" value="1"/>
</dbReference>
<dbReference type="GO" id="GO:0043022">
    <property type="term" value="F:ribosome binding"/>
    <property type="evidence" value="ECO:0007669"/>
    <property type="project" value="InterPro"/>
</dbReference>
<evidence type="ECO:0000259" key="6">
    <source>
        <dbReference type="Pfam" id="PF01782"/>
    </source>
</evidence>
<dbReference type="PANTHER" id="PTHR33692">
    <property type="entry name" value="RIBOSOME MATURATION FACTOR RIMM"/>
    <property type="match status" value="1"/>
</dbReference>
<comment type="caution">
    <text evidence="8">The sequence shown here is derived from an EMBL/GenBank/DDBJ whole genome shotgun (WGS) entry which is preliminary data.</text>
</comment>
<feature type="domain" description="Ribosome maturation factor RimM PRC barrel" evidence="7">
    <location>
        <begin position="103"/>
        <end position="169"/>
    </location>
</feature>
<protein>
    <recommendedName>
        <fullName evidence="5">Ribosome maturation factor RimM</fullName>
    </recommendedName>
</protein>
<dbReference type="GO" id="GO:0042274">
    <property type="term" value="P:ribosomal small subunit biogenesis"/>
    <property type="evidence" value="ECO:0007669"/>
    <property type="project" value="UniProtKB-UniRule"/>
</dbReference>
<dbReference type="InterPro" id="IPR002676">
    <property type="entry name" value="RimM_N"/>
</dbReference>
<comment type="function">
    <text evidence="5">An accessory protein needed during the final step in the assembly of 30S ribosomal subunit, possibly for assembly of the head region. Essential for efficient processing of 16S rRNA. May be needed both before and after RbfA during the maturation of 16S rRNA. It has affinity for free ribosomal 30S subunits but not for 70S ribosomes.</text>
</comment>
<evidence type="ECO:0000256" key="1">
    <source>
        <dbReference type="ARBA" id="ARBA00022490"/>
    </source>
</evidence>
<evidence type="ECO:0000256" key="5">
    <source>
        <dbReference type="HAMAP-Rule" id="MF_00014"/>
    </source>
</evidence>
<evidence type="ECO:0000313" key="8">
    <source>
        <dbReference type="EMBL" id="KJD33797.1"/>
    </source>
</evidence>
<evidence type="ECO:0000256" key="3">
    <source>
        <dbReference type="ARBA" id="ARBA00022552"/>
    </source>
</evidence>
<comment type="domain">
    <text evidence="5">The PRC barrel domain binds ribosomal protein uS19.</text>
</comment>
<dbReference type="Proteomes" id="UP000032361">
    <property type="component" value="Unassembled WGS sequence"/>
</dbReference>
<dbReference type="InterPro" id="IPR009000">
    <property type="entry name" value="Transl_B-barrel_sf"/>
</dbReference>
<dbReference type="Pfam" id="PF24986">
    <property type="entry name" value="PRC_RimM"/>
    <property type="match status" value="1"/>
</dbReference>
<evidence type="ECO:0000256" key="4">
    <source>
        <dbReference type="ARBA" id="ARBA00023186"/>
    </source>
</evidence>
<dbReference type="InterPro" id="IPR056792">
    <property type="entry name" value="PRC_RimM"/>
</dbReference>
<dbReference type="AlphaFoldDB" id="A0A0D7W7J3"/>
<gene>
    <name evidence="5" type="primary">rimM</name>
    <name evidence="8" type="ORF">PK35_03325</name>
</gene>
<dbReference type="PANTHER" id="PTHR33692:SF1">
    <property type="entry name" value="RIBOSOME MATURATION FACTOR RIMM"/>
    <property type="match status" value="1"/>
</dbReference>
<keyword evidence="3 5" id="KW-0698">rRNA processing</keyword>
<organism evidence="8 9">
    <name type="scientific">Neotamlana nanhaiensis</name>
    <dbReference type="NCBI Taxonomy" id="1382798"/>
    <lineage>
        <taxon>Bacteria</taxon>
        <taxon>Pseudomonadati</taxon>
        <taxon>Bacteroidota</taxon>
        <taxon>Flavobacteriia</taxon>
        <taxon>Flavobacteriales</taxon>
        <taxon>Flavobacteriaceae</taxon>
        <taxon>Neotamlana</taxon>
    </lineage>
</organism>
<dbReference type="GO" id="GO:0005840">
    <property type="term" value="C:ribosome"/>
    <property type="evidence" value="ECO:0007669"/>
    <property type="project" value="InterPro"/>
</dbReference>
<keyword evidence="4 5" id="KW-0143">Chaperone</keyword>
<dbReference type="PATRIC" id="fig|1382798.3.peg.1831"/>